<feature type="compositionally biased region" description="Low complexity" evidence="1">
    <location>
        <begin position="89"/>
        <end position="107"/>
    </location>
</feature>
<sequence>MKMRSALILVGASMSLGLLTSALPASAATSSPAMQSCSDDWSKMKAANKVPDGQTWPKFWSQCSKDYAAAHPDAAAAAPAVDTKAAKTTANTTAKTTPAAPAAADAKAGGKSGAMQSCSDDWAKLKAANKVPAGQTWPKFWSQCSKDYAAANPDGAAAPAAKAGSAKAATTDEDLGMALPDPDAAAKLDTGKTTAGKRQMTPGQQAAVVRIRACGAEWQAKKAAGKLPEGAKWPQYWSDCNKRLKAKGQ</sequence>
<name>A0A9X3DYK6_9HYPH</name>
<comment type="caution">
    <text evidence="3">The sequence shown here is derived from an EMBL/GenBank/DDBJ whole genome shotgun (WGS) entry which is preliminary data.</text>
</comment>
<evidence type="ECO:0000256" key="2">
    <source>
        <dbReference type="SAM" id="SignalP"/>
    </source>
</evidence>
<protein>
    <submittedName>
        <fullName evidence="3">Uncharacterized protein</fullName>
    </submittedName>
</protein>
<keyword evidence="2" id="KW-0732">Signal</keyword>
<dbReference type="AlphaFoldDB" id="A0A9X3DYK6"/>
<gene>
    <name evidence="3" type="ORF">OSH07_02990</name>
</gene>
<evidence type="ECO:0000313" key="4">
    <source>
        <dbReference type="Proteomes" id="UP001144805"/>
    </source>
</evidence>
<proteinExistence type="predicted"/>
<organism evidence="3 4">
    <name type="scientific">Kaistia nematophila</name>
    <dbReference type="NCBI Taxonomy" id="2994654"/>
    <lineage>
        <taxon>Bacteria</taxon>
        <taxon>Pseudomonadati</taxon>
        <taxon>Pseudomonadota</taxon>
        <taxon>Alphaproteobacteria</taxon>
        <taxon>Hyphomicrobiales</taxon>
        <taxon>Kaistiaceae</taxon>
        <taxon>Kaistia</taxon>
    </lineage>
</organism>
<dbReference type="Proteomes" id="UP001144805">
    <property type="component" value="Unassembled WGS sequence"/>
</dbReference>
<reference evidence="3" key="1">
    <citation type="submission" date="2022-11" db="EMBL/GenBank/DDBJ databases">
        <title>Biodiversity and phylogenetic relationships of bacteria.</title>
        <authorList>
            <person name="Machado R.A.R."/>
            <person name="Bhat A."/>
            <person name="Loulou A."/>
            <person name="Kallel S."/>
        </authorList>
    </citation>
    <scope>NUCLEOTIDE SEQUENCE</scope>
    <source>
        <strain evidence="3">K-TC2</strain>
    </source>
</reference>
<dbReference type="RefSeq" id="WP_266337109.1">
    <property type="nucleotide sequence ID" value="NZ_JAPKNK010000001.1"/>
</dbReference>
<dbReference type="EMBL" id="JAPKNK010000001">
    <property type="protein sequence ID" value="MCX5568152.1"/>
    <property type="molecule type" value="Genomic_DNA"/>
</dbReference>
<feature type="signal peptide" evidence="2">
    <location>
        <begin position="1"/>
        <end position="27"/>
    </location>
</feature>
<evidence type="ECO:0000313" key="3">
    <source>
        <dbReference type="EMBL" id="MCX5568152.1"/>
    </source>
</evidence>
<feature type="region of interest" description="Disordered" evidence="1">
    <location>
        <begin position="89"/>
        <end position="115"/>
    </location>
</feature>
<accession>A0A9X3DYK6</accession>
<feature type="chain" id="PRO_5040876385" evidence="2">
    <location>
        <begin position="28"/>
        <end position="249"/>
    </location>
</feature>
<evidence type="ECO:0000256" key="1">
    <source>
        <dbReference type="SAM" id="MobiDB-lite"/>
    </source>
</evidence>
<keyword evidence="4" id="KW-1185">Reference proteome</keyword>